<dbReference type="RefSeq" id="WP_100270563.1">
    <property type="nucleotide sequence ID" value="NZ_CP024443.1"/>
</dbReference>
<dbReference type="Gene3D" id="3.30.420.10">
    <property type="entry name" value="Ribonuclease H-like superfamily/Ribonuclease H"/>
    <property type="match status" value="1"/>
</dbReference>
<dbReference type="AlphaFoldDB" id="A0A2D2LWK3"/>
<evidence type="ECO:0000256" key="3">
    <source>
        <dbReference type="ARBA" id="ARBA00022839"/>
    </source>
</evidence>
<dbReference type="SUPFAM" id="SSF53098">
    <property type="entry name" value="Ribonuclease H-like"/>
    <property type="match status" value="1"/>
</dbReference>
<dbReference type="InterPro" id="IPR013520">
    <property type="entry name" value="Ribonucl_H"/>
</dbReference>
<dbReference type="PANTHER" id="PTHR30231:SF4">
    <property type="entry name" value="PROTEIN NEN2"/>
    <property type="match status" value="1"/>
</dbReference>
<dbReference type="InterPro" id="IPR036397">
    <property type="entry name" value="RNaseH_sf"/>
</dbReference>
<feature type="domain" description="Exonuclease" evidence="4">
    <location>
        <begin position="40"/>
        <end position="215"/>
    </location>
</feature>
<gene>
    <name evidence="5" type="ORF">NP7_09150</name>
</gene>
<sequence>MFHRIKNLFGGQKLARQKQRLSKPEYAYLFDTPLSKVPHEWVSLDLEMTGLNAKQDYILSVGAVGVRKESNGFVIDTDNALSLVCRPPVMPTHDTIVIHGLRPIDVENGLSYDETLTQLLPMLKNRPIIGFCVDMDMAFLNAIAKPFLGVELANKLVDVSRLYQQNQHRYDPSQVGQLPHLNQLLEEYQIPRLPAHNALNDAIMTAMLFTHLMKS</sequence>
<dbReference type="GO" id="GO:0005829">
    <property type="term" value="C:cytosol"/>
    <property type="evidence" value="ECO:0007669"/>
    <property type="project" value="TreeGrafter"/>
</dbReference>
<dbReference type="Proteomes" id="UP000229340">
    <property type="component" value="Chromosome"/>
</dbReference>
<evidence type="ECO:0000313" key="5">
    <source>
        <dbReference type="EMBL" id="ATR79393.1"/>
    </source>
</evidence>
<reference evidence="6" key="1">
    <citation type="submission" date="2017-11" db="EMBL/GenBank/DDBJ databases">
        <title>Complete genome sequence of Moraxella osloensis NP7 isolated from human skin.</title>
        <authorList>
            <person name="Lee K."/>
            <person name="Lim J.Y."/>
            <person name="Hwang I."/>
        </authorList>
    </citation>
    <scope>NUCLEOTIDE SEQUENCE [LARGE SCALE GENOMIC DNA]</scope>
    <source>
        <strain evidence="6">NP7</strain>
    </source>
</reference>
<keyword evidence="3" id="KW-0269">Exonuclease</keyword>
<protein>
    <submittedName>
        <fullName evidence="5">DNA polymerase III subunit epsilon</fullName>
    </submittedName>
</protein>
<dbReference type="InterPro" id="IPR012337">
    <property type="entry name" value="RNaseH-like_sf"/>
</dbReference>
<keyword evidence="2" id="KW-0378">Hydrolase</keyword>
<dbReference type="CDD" id="cd06127">
    <property type="entry name" value="DEDDh"/>
    <property type="match status" value="1"/>
</dbReference>
<keyword evidence="1" id="KW-0540">Nuclease</keyword>
<dbReference type="EMBL" id="CP024443">
    <property type="protein sequence ID" value="ATR79393.1"/>
    <property type="molecule type" value="Genomic_DNA"/>
</dbReference>
<dbReference type="PANTHER" id="PTHR30231">
    <property type="entry name" value="DNA POLYMERASE III SUBUNIT EPSILON"/>
    <property type="match status" value="1"/>
</dbReference>
<dbReference type="GO" id="GO:0003676">
    <property type="term" value="F:nucleic acid binding"/>
    <property type="evidence" value="ECO:0007669"/>
    <property type="project" value="InterPro"/>
</dbReference>
<organism evidence="5 6">
    <name type="scientific">Faucicola osloensis</name>
    <name type="common">Moraxella osloensis</name>
    <dbReference type="NCBI Taxonomy" id="34062"/>
    <lineage>
        <taxon>Bacteria</taxon>
        <taxon>Pseudomonadati</taxon>
        <taxon>Pseudomonadota</taxon>
        <taxon>Gammaproteobacteria</taxon>
        <taxon>Moraxellales</taxon>
        <taxon>Moraxellaceae</taxon>
        <taxon>Faucicola</taxon>
    </lineage>
</organism>
<proteinExistence type="predicted"/>
<evidence type="ECO:0000259" key="4">
    <source>
        <dbReference type="SMART" id="SM00479"/>
    </source>
</evidence>
<evidence type="ECO:0000313" key="6">
    <source>
        <dbReference type="Proteomes" id="UP000229340"/>
    </source>
</evidence>
<dbReference type="GO" id="GO:0008408">
    <property type="term" value="F:3'-5' exonuclease activity"/>
    <property type="evidence" value="ECO:0007669"/>
    <property type="project" value="TreeGrafter"/>
</dbReference>
<dbReference type="SMART" id="SM00479">
    <property type="entry name" value="EXOIII"/>
    <property type="match status" value="1"/>
</dbReference>
<name>A0A2D2LWK3_FAUOS</name>
<dbReference type="GO" id="GO:0006259">
    <property type="term" value="P:DNA metabolic process"/>
    <property type="evidence" value="ECO:0007669"/>
    <property type="project" value="UniProtKB-ARBA"/>
</dbReference>
<dbReference type="NCBIfam" id="NF006601">
    <property type="entry name" value="PRK09145.1"/>
    <property type="match status" value="1"/>
</dbReference>
<dbReference type="Pfam" id="PF00929">
    <property type="entry name" value="RNase_T"/>
    <property type="match status" value="1"/>
</dbReference>
<accession>A0A2D2LWK3</accession>
<dbReference type="STRING" id="34062.AXE82_05350"/>
<evidence type="ECO:0000256" key="1">
    <source>
        <dbReference type="ARBA" id="ARBA00022722"/>
    </source>
</evidence>
<evidence type="ECO:0000256" key="2">
    <source>
        <dbReference type="ARBA" id="ARBA00022801"/>
    </source>
</evidence>